<organism evidence="1 2">
    <name type="scientific">Candidatus Epulonipiscium fishelsonii</name>
    <dbReference type="NCBI Taxonomy" id="77094"/>
    <lineage>
        <taxon>Bacteria</taxon>
        <taxon>Bacillati</taxon>
        <taxon>Bacillota</taxon>
        <taxon>Clostridia</taxon>
        <taxon>Lachnospirales</taxon>
        <taxon>Lachnospiraceae</taxon>
        <taxon>Candidatus Epulonipiscium</taxon>
    </lineage>
</organism>
<proteinExistence type="predicted"/>
<comment type="caution">
    <text evidence="1">The sequence shown here is derived from an EMBL/GenBank/DDBJ whole genome shotgun (WGS) entry which is preliminary data.</text>
</comment>
<evidence type="ECO:0000313" key="2">
    <source>
        <dbReference type="Proteomes" id="UP000188605"/>
    </source>
</evidence>
<gene>
    <name evidence="1" type="ORF">AN396_07460</name>
</gene>
<protein>
    <submittedName>
        <fullName evidence="1">Protein-export membrane protein SecD</fullName>
    </submittedName>
</protein>
<keyword evidence="2" id="KW-1185">Reference proteome</keyword>
<reference evidence="1" key="1">
    <citation type="submission" date="2016-08" db="EMBL/GenBank/DDBJ databases">
        <authorList>
            <person name="Ngugi D.K."/>
            <person name="Miyake S."/>
            <person name="Stingl U."/>
        </authorList>
    </citation>
    <scope>NUCLEOTIDE SEQUENCE</scope>
    <source>
        <strain evidence="1">SCG-B11WGA-EpuloA1</strain>
    </source>
</reference>
<evidence type="ECO:0000313" key="1">
    <source>
        <dbReference type="EMBL" id="ONI39701.1"/>
    </source>
</evidence>
<accession>A0ACC8XB72</accession>
<dbReference type="Proteomes" id="UP000188605">
    <property type="component" value="Unassembled WGS sequence"/>
</dbReference>
<dbReference type="EMBL" id="LJDB01000061">
    <property type="protein sequence ID" value="ONI39701.1"/>
    <property type="molecule type" value="Genomic_DNA"/>
</dbReference>
<name>A0ACC8XB72_9FIRM</name>
<sequence>MKNILYLVGLIAIIVASPFIAYYGLGENDVLGFSHIKLGLDLNGGVSIVYEAQVKEPLPEEMSSAVQMIRARLDNQNYTEAEVAIEGTNRIRVNIPGVDDPLKAIEDIGATALLTFEDEEGNIVLEGKNIKKASPQVADTQFGQEAIVSLEFDGEGKDIFADVTKNNIGKAIIIKLDGEIISAPVVNEEIRGGTCMISGTFTPDSAKELAELISAGALPFALEAVSSTSVGAKLGMDAFNSSVEAGCYGFIIIIIFMLIVYRINGLAGNLALTLYISLLIMVLSWTNSTLTLPGIAGIILSIGMAVDANVIIFTRIKEELNQNTALKFAINDGFNKAVSGIVDGNVTTLITSGVLYLLGTGLIKSFALTLGTGIILSMFTALVITKYLLKLFYAVGIQSPVLYGAKKAVK</sequence>